<evidence type="ECO:0000256" key="1">
    <source>
        <dbReference type="SAM" id="MobiDB-lite"/>
    </source>
</evidence>
<evidence type="ECO:0000313" key="6">
    <source>
        <dbReference type="Proteomes" id="UP000198915"/>
    </source>
</evidence>
<evidence type="ECO:0000259" key="3">
    <source>
        <dbReference type="Pfam" id="PF20013"/>
    </source>
</evidence>
<accession>A0A1I3YIP3</accession>
<dbReference type="RefSeq" id="WP_092271867.1">
    <property type="nucleotide sequence ID" value="NZ_FORT01000011.1"/>
</dbReference>
<dbReference type="Proteomes" id="UP000198915">
    <property type="component" value="Unassembled WGS sequence"/>
</dbReference>
<evidence type="ECO:0000313" key="5">
    <source>
        <dbReference type="EMBL" id="SFK31748.1"/>
    </source>
</evidence>
<feature type="region of interest" description="Disordered" evidence="1">
    <location>
        <begin position="812"/>
        <end position="834"/>
    </location>
</feature>
<gene>
    <name evidence="5" type="ORF">SAMN05518846_111162</name>
</gene>
<sequence length="834" mass="95659">MSRQPILQQYYTRGRQGIFRSNEGYDTVAKSTALDNAFIKKTLHPFCAYDAPRALQERGESDLALYPEALVSFRTESGELVIGRSVFVGADFTGQRNTFFSHNYVIPADRRDEFIKEPARLFGLRAFAQEHDHSTGKELPVISELPFQAETPHDRKQWLSRIGIDERIFKQLLYAVMTSLSTKRKVYISLDGEVGAAAADARQLLGILYSCLPYEMRRHFGFLTYSHEPQSKKHIHVMFVEKGSIRAGTGITEKDYIFDLAQQRILQLDWQEGAHAYLDFAWEHLNETRVLADFHAFCEEVLEGADTAFLLRLATYYELCALYEVEKGHMERYEQNPSGVWQVLQQYLGQPALENRSHRLRGLREVLFRLENAARKDQGLPATETIHQMLKAFCAIPNERISTELVTYLMNVLLKGKATRQNAFVAKVYQELSGYPELFGFLMRSVLGYKQVVGPLFEDYLKERLASFSTLAQVLQEINLWAQVAPLALRNPFFMTATREKVLELFARESEKLQAALAIHDYFERQDAMSGYADELLDELDKALLKQLMLGEMAWGDFGKIITLLEEKPQTFIGELDLESREKLAHIHHMASLAGNRDVPAPEDFFRQWDEREIAALQQLIVHLLERPIKQDSFPLVALVFYQTDSHGQDAFTFADMLRFVGENGEEELLYSFVQWSMTQRMFFTGKYISPGYRHALKVLLLENKGRRLRDKEWKKRWQTVRHADFRKLVEEVRRETSSPFMKLFQRKSTALLSVAIVIAVGAASGFFLWMPASVPVSPEAQGGGEVAEQPRPEPTQQVEFVPAFKLMLEWQQNQSETTASDEKPAGEDGTVTE</sequence>
<keyword evidence="6" id="KW-1185">Reference proteome</keyword>
<feature type="transmembrane region" description="Helical" evidence="2">
    <location>
        <begin position="751"/>
        <end position="771"/>
    </location>
</feature>
<reference evidence="6" key="1">
    <citation type="submission" date="2016-10" db="EMBL/GenBank/DDBJ databases">
        <authorList>
            <person name="Varghese N."/>
            <person name="Submissions S."/>
        </authorList>
    </citation>
    <scope>NUCLEOTIDE SEQUENCE [LARGE SCALE GENOMIC DNA]</scope>
    <source>
        <strain evidence="6">OK042</strain>
    </source>
</reference>
<evidence type="ECO:0000259" key="4">
    <source>
        <dbReference type="Pfam" id="PF20014"/>
    </source>
</evidence>
<dbReference type="EMBL" id="FORT01000011">
    <property type="protein sequence ID" value="SFK31748.1"/>
    <property type="molecule type" value="Genomic_DNA"/>
</dbReference>
<feature type="domain" description="GTPase-associated protein 1 N-terminal" evidence="3">
    <location>
        <begin position="6"/>
        <end position="144"/>
    </location>
</feature>
<dbReference type="InterPro" id="IPR045401">
    <property type="entry name" value="GAP1-M"/>
</dbReference>
<organism evidence="5 6">
    <name type="scientific">Brevibacillus centrosporus</name>
    <dbReference type="NCBI Taxonomy" id="54910"/>
    <lineage>
        <taxon>Bacteria</taxon>
        <taxon>Bacillati</taxon>
        <taxon>Bacillota</taxon>
        <taxon>Bacilli</taxon>
        <taxon>Bacillales</taxon>
        <taxon>Paenibacillaceae</taxon>
        <taxon>Brevibacillus</taxon>
    </lineage>
</organism>
<keyword evidence="2" id="KW-0812">Transmembrane</keyword>
<protein>
    <submittedName>
        <fullName evidence="5">Uncharacterized protein</fullName>
    </submittedName>
</protein>
<keyword evidence="2" id="KW-1133">Transmembrane helix</keyword>
<name>A0A1I3YIP3_9BACL</name>
<evidence type="ECO:0000256" key="2">
    <source>
        <dbReference type="SAM" id="Phobius"/>
    </source>
</evidence>
<dbReference type="Pfam" id="PF20014">
    <property type="entry name" value="GAP1-M"/>
    <property type="match status" value="1"/>
</dbReference>
<feature type="domain" description="GTPase-associated protein 1 middle" evidence="4">
    <location>
        <begin position="159"/>
        <end position="261"/>
    </location>
</feature>
<dbReference type="Pfam" id="PF20013">
    <property type="entry name" value="GAP1-N2"/>
    <property type="match status" value="1"/>
</dbReference>
<dbReference type="InterPro" id="IPR045402">
    <property type="entry name" value="GAP1-N2"/>
</dbReference>
<proteinExistence type="predicted"/>
<dbReference type="AlphaFoldDB" id="A0A1I3YIP3"/>
<keyword evidence="2" id="KW-0472">Membrane</keyword>
<dbReference type="STRING" id="1884381.SAMN05518846_111162"/>